<keyword evidence="12" id="KW-1185">Reference proteome</keyword>
<comment type="function">
    <text evidence="1 10">Controls the rotational direction of flagella during chemotaxis.</text>
</comment>
<evidence type="ECO:0000256" key="8">
    <source>
        <dbReference type="ARBA" id="ARBA00022989"/>
    </source>
</evidence>
<dbReference type="EMBL" id="LT838272">
    <property type="protein sequence ID" value="SMB94026.1"/>
    <property type="molecule type" value="Genomic_DNA"/>
</dbReference>
<sequence>MAVRRRDEQQEEPRKEKKKRPWLTMVLVFVVLLLGSGYGYLYFHGSSIKVPVPSQEKAARPAEVRKLTLEPFVVNLADPGLRRYLRVKITLEYLSPYLEEELNQKLHRIRDTIITVLRSKKTEDLAQEDALKRELLAKINAELDIGQVKALYFEEFIIQ</sequence>
<evidence type="ECO:0000256" key="1">
    <source>
        <dbReference type="ARBA" id="ARBA00002254"/>
    </source>
</evidence>
<evidence type="ECO:0000256" key="2">
    <source>
        <dbReference type="ARBA" id="ARBA00004162"/>
    </source>
</evidence>
<keyword evidence="8 10" id="KW-1133">Transmembrane helix</keyword>
<dbReference type="PANTHER" id="PTHR35091:SF2">
    <property type="entry name" value="FLAGELLAR PROTEIN FLIL"/>
    <property type="match status" value="1"/>
</dbReference>
<dbReference type="Proteomes" id="UP000192569">
    <property type="component" value="Chromosome I"/>
</dbReference>
<dbReference type="GO" id="GO:0005886">
    <property type="term" value="C:plasma membrane"/>
    <property type="evidence" value="ECO:0007669"/>
    <property type="project" value="UniProtKB-SubCell"/>
</dbReference>
<keyword evidence="6 10" id="KW-0812">Transmembrane</keyword>
<dbReference type="GO" id="GO:0009425">
    <property type="term" value="C:bacterial-type flagellum basal body"/>
    <property type="evidence" value="ECO:0007669"/>
    <property type="project" value="InterPro"/>
</dbReference>
<accession>A0A1W1VL41</accession>
<evidence type="ECO:0000256" key="10">
    <source>
        <dbReference type="RuleBase" id="RU364125"/>
    </source>
</evidence>
<comment type="subcellular location">
    <subcellularLocation>
        <location evidence="2">Cell membrane</location>
        <topology evidence="2">Single-pass membrane protein</topology>
    </subcellularLocation>
</comment>
<evidence type="ECO:0000256" key="7">
    <source>
        <dbReference type="ARBA" id="ARBA00022779"/>
    </source>
</evidence>
<reference evidence="11 12" key="1">
    <citation type="submission" date="2017-04" db="EMBL/GenBank/DDBJ databases">
        <authorList>
            <person name="Afonso C.L."/>
            <person name="Miller P.J."/>
            <person name="Scott M.A."/>
            <person name="Spackman E."/>
            <person name="Goraichik I."/>
            <person name="Dimitrov K.M."/>
            <person name="Suarez D.L."/>
            <person name="Swayne D.E."/>
        </authorList>
    </citation>
    <scope>NUCLEOTIDE SEQUENCE [LARGE SCALE GENOMIC DNA]</scope>
    <source>
        <strain evidence="11 12">ToBE</strain>
    </source>
</reference>
<evidence type="ECO:0000256" key="5">
    <source>
        <dbReference type="ARBA" id="ARBA00022500"/>
    </source>
</evidence>
<dbReference type="GO" id="GO:0071978">
    <property type="term" value="P:bacterial-type flagellum-dependent swarming motility"/>
    <property type="evidence" value="ECO:0007669"/>
    <property type="project" value="TreeGrafter"/>
</dbReference>
<evidence type="ECO:0000313" key="11">
    <source>
        <dbReference type="EMBL" id="SMB94026.1"/>
    </source>
</evidence>
<dbReference type="GO" id="GO:0006935">
    <property type="term" value="P:chemotaxis"/>
    <property type="evidence" value="ECO:0007669"/>
    <property type="project" value="UniProtKB-KW"/>
</dbReference>
<dbReference type="RefSeq" id="WP_084664459.1">
    <property type="nucleotide sequence ID" value="NZ_LT838272.1"/>
</dbReference>
<dbReference type="PANTHER" id="PTHR35091">
    <property type="entry name" value="FLAGELLAR PROTEIN FLIL"/>
    <property type="match status" value="1"/>
</dbReference>
<evidence type="ECO:0000256" key="3">
    <source>
        <dbReference type="ARBA" id="ARBA00008281"/>
    </source>
</evidence>
<keyword evidence="11" id="KW-0966">Cell projection</keyword>
<dbReference type="AlphaFoldDB" id="A0A1W1VL41"/>
<protein>
    <recommendedName>
        <fullName evidence="10">Flagellar protein FliL</fullName>
    </recommendedName>
</protein>
<feature type="transmembrane region" description="Helical" evidence="10">
    <location>
        <begin position="21"/>
        <end position="43"/>
    </location>
</feature>
<evidence type="ECO:0000256" key="4">
    <source>
        <dbReference type="ARBA" id="ARBA00022475"/>
    </source>
</evidence>
<dbReference type="Pfam" id="PF03748">
    <property type="entry name" value="FliL"/>
    <property type="match status" value="1"/>
</dbReference>
<dbReference type="STRING" id="698762.SAMN00808754_0956"/>
<keyword evidence="4 10" id="KW-1003">Cell membrane</keyword>
<proteinExistence type="inferred from homology"/>
<keyword evidence="9 10" id="KW-0472">Membrane</keyword>
<keyword evidence="11" id="KW-0969">Cilium</keyword>
<evidence type="ECO:0000256" key="6">
    <source>
        <dbReference type="ARBA" id="ARBA00022692"/>
    </source>
</evidence>
<keyword evidence="11" id="KW-0282">Flagellum</keyword>
<keyword evidence="7 10" id="KW-0283">Flagellar rotation</keyword>
<dbReference type="InterPro" id="IPR005503">
    <property type="entry name" value="FliL"/>
</dbReference>
<gene>
    <name evidence="11" type="ORF">SAMN00808754_0956</name>
</gene>
<name>A0A1W1VL41_9FIRM</name>
<keyword evidence="5 10" id="KW-0145">Chemotaxis</keyword>
<evidence type="ECO:0000313" key="12">
    <source>
        <dbReference type="Proteomes" id="UP000192569"/>
    </source>
</evidence>
<organism evidence="11 12">
    <name type="scientific">Thermanaeromonas toyohensis ToBE</name>
    <dbReference type="NCBI Taxonomy" id="698762"/>
    <lineage>
        <taxon>Bacteria</taxon>
        <taxon>Bacillati</taxon>
        <taxon>Bacillota</taxon>
        <taxon>Clostridia</taxon>
        <taxon>Neomoorellales</taxon>
        <taxon>Neomoorellaceae</taxon>
        <taxon>Thermanaeromonas</taxon>
    </lineage>
</organism>
<comment type="similarity">
    <text evidence="3 10">Belongs to the FliL family.</text>
</comment>
<evidence type="ECO:0000256" key="9">
    <source>
        <dbReference type="ARBA" id="ARBA00023136"/>
    </source>
</evidence>